<evidence type="ECO:0000256" key="1">
    <source>
        <dbReference type="SAM" id="SignalP"/>
    </source>
</evidence>
<evidence type="ECO:0008006" key="4">
    <source>
        <dbReference type="Google" id="ProtNLM"/>
    </source>
</evidence>
<keyword evidence="1" id="KW-0732">Signal</keyword>
<dbReference type="EMBL" id="CP115859">
    <property type="protein sequence ID" value="WBV61044.1"/>
    <property type="molecule type" value="Genomic_DNA"/>
</dbReference>
<dbReference type="RefSeq" id="WP_271149347.1">
    <property type="nucleotide sequence ID" value="NZ_CP115859.1"/>
</dbReference>
<gene>
    <name evidence="2" type="ORF">PFY12_02725</name>
</gene>
<sequence length="148" mass="17086">MKKNLLFLFLIFFGMCFSQTAKDLHGKWMGIDRGKKGYITFFSDGIISFSFDDMIMDGKKFEIPEGPYKGKFAQIKYTVDDSVKPFKIKVIFVYNDGTGVVENEFMSGLIEFTKDKEILFYADNERKNPEKIDPLSPDTILLKKESDL</sequence>
<keyword evidence="3" id="KW-1185">Reference proteome</keyword>
<dbReference type="Proteomes" id="UP001210978">
    <property type="component" value="Chromosome"/>
</dbReference>
<protein>
    <recommendedName>
        <fullName evidence="4">DUF4488 domain-containing protein</fullName>
    </recommendedName>
</protein>
<organism evidence="2 3">
    <name type="scientific">Chryseobacterium camelliae</name>
    <dbReference type="NCBI Taxonomy" id="1265445"/>
    <lineage>
        <taxon>Bacteria</taxon>
        <taxon>Pseudomonadati</taxon>
        <taxon>Bacteroidota</taxon>
        <taxon>Flavobacteriia</taxon>
        <taxon>Flavobacteriales</taxon>
        <taxon>Weeksellaceae</taxon>
        <taxon>Chryseobacterium group</taxon>
        <taxon>Chryseobacterium</taxon>
    </lineage>
</organism>
<evidence type="ECO:0000313" key="3">
    <source>
        <dbReference type="Proteomes" id="UP001210978"/>
    </source>
</evidence>
<evidence type="ECO:0000313" key="2">
    <source>
        <dbReference type="EMBL" id="WBV61044.1"/>
    </source>
</evidence>
<feature type="chain" id="PRO_5047509577" description="DUF4488 domain-containing protein" evidence="1">
    <location>
        <begin position="22"/>
        <end position="148"/>
    </location>
</feature>
<proteinExistence type="predicted"/>
<accession>A0ABY7QNY9</accession>
<name>A0ABY7QNY9_9FLAO</name>
<feature type="signal peptide" evidence="1">
    <location>
        <begin position="1"/>
        <end position="21"/>
    </location>
</feature>
<reference evidence="2 3" key="1">
    <citation type="submission" date="2023-01" db="EMBL/GenBank/DDBJ databases">
        <title>Complete genome of Chryseobacterium camelliae VAN22-5A.</title>
        <authorList>
            <person name="Zong G."/>
            <person name="Cao G."/>
        </authorList>
    </citation>
    <scope>NUCLEOTIDE SEQUENCE [LARGE SCALE GENOMIC DNA]</scope>
    <source>
        <strain evidence="2 3">VAN22-5A</strain>
    </source>
</reference>